<name>A0AAW6ZFI9_9ACTO</name>
<comment type="caution">
    <text evidence="2">The sequence shown here is derived from an EMBL/GenBank/DDBJ whole genome shotgun (WGS) entry which is preliminary data.</text>
</comment>
<feature type="region of interest" description="Disordered" evidence="1">
    <location>
        <begin position="275"/>
        <end position="300"/>
    </location>
</feature>
<protein>
    <recommendedName>
        <fullName evidence="4">DUF222 domain-containing protein</fullName>
    </recommendedName>
</protein>
<feature type="compositionally biased region" description="Basic residues" evidence="1">
    <location>
        <begin position="349"/>
        <end position="358"/>
    </location>
</feature>
<evidence type="ECO:0000313" key="3">
    <source>
        <dbReference type="Proteomes" id="UP001225576"/>
    </source>
</evidence>
<organism evidence="2 3">
    <name type="scientific">Trueperella bernardiae</name>
    <dbReference type="NCBI Taxonomy" id="59561"/>
    <lineage>
        <taxon>Bacteria</taxon>
        <taxon>Bacillati</taxon>
        <taxon>Actinomycetota</taxon>
        <taxon>Actinomycetes</taxon>
        <taxon>Actinomycetales</taxon>
        <taxon>Actinomycetaceae</taxon>
        <taxon>Trueperella</taxon>
    </lineage>
</organism>
<evidence type="ECO:0000313" key="2">
    <source>
        <dbReference type="EMBL" id="MDK8602731.1"/>
    </source>
</evidence>
<dbReference type="Proteomes" id="UP001225576">
    <property type="component" value="Unassembled WGS sequence"/>
</dbReference>
<dbReference type="EMBL" id="JASPDQ010000034">
    <property type="protein sequence ID" value="MDK8602731.1"/>
    <property type="molecule type" value="Genomic_DNA"/>
</dbReference>
<gene>
    <name evidence="2" type="ORF">QP858_09725</name>
</gene>
<feature type="compositionally biased region" description="Basic and acidic residues" evidence="1">
    <location>
        <begin position="365"/>
        <end position="374"/>
    </location>
</feature>
<proteinExistence type="predicted"/>
<feature type="region of interest" description="Disordered" evidence="1">
    <location>
        <begin position="337"/>
        <end position="374"/>
    </location>
</feature>
<sequence>MAMDDESQIAEDFGMMVRMVTGASMQLRENQLRARAMQVQSVQSAGTEEARVRANAARVVQHDLYSRDFWRHAGSESIADRLAVAAALGSNEPAARSAWMHGADVLRSEFGIDLQEINRAHPSSLEQRHAALRDALDDYFAQLRQDRADDRAVAEQVQEQEAAAEEPAQVQQPQPAEAGPELFVIHDLSNDRGDIRAVEKDGALRAIENAPDNMGRDMPEAWADVQGWIGRDQDVDRAIAEKFPDAMTDEQRARALGQELEPETYTDTAGVAARADEKDAQAEAQGDAQREETEAESDAARVEHLDDLAQAAQRDVAHLSGAEAAQLSEVRRVQLESFPHGPHVLNPSKLKRAPRKRPAAGIQAEAERSEVLSR</sequence>
<dbReference type="AlphaFoldDB" id="A0AAW6ZFI9"/>
<accession>A0AAW6ZFI9</accession>
<feature type="region of interest" description="Disordered" evidence="1">
    <location>
        <begin position="155"/>
        <end position="176"/>
    </location>
</feature>
<reference evidence="2" key="1">
    <citation type="submission" date="2023-05" db="EMBL/GenBank/DDBJ databases">
        <title>Genomic Catalog of Human Bladder Bacteria.</title>
        <authorList>
            <person name="Du J."/>
        </authorList>
    </citation>
    <scope>NUCLEOTIDE SEQUENCE</scope>
    <source>
        <strain evidence="2">UMB1304A</strain>
    </source>
</reference>
<evidence type="ECO:0008006" key="4">
    <source>
        <dbReference type="Google" id="ProtNLM"/>
    </source>
</evidence>
<feature type="compositionally biased region" description="Basic and acidic residues" evidence="1">
    <location>
        <begin position="288"/>
        <end position="300"/>
    </location>
</feature>
<evidence type="ECO:0000256" key="1">
    <source>
        <dbReference type="SAM" id="MobiDB-lite"/>
    </source>
</evidence>
<dbReference type="RefSeq" id="WP_285170936.1">
    <property type="nucleotide sequence ID" value="NZ_JASPDQ010000034.1"/>
</dbReference>